<proteinExistence type="predicted"/>
<name>A0ABX0XYI9_9ACTN</name>
<dbReference type="InterPro" id="IPR043763">
    <property type="entry name" value="DUF5709"/>
</dbReference>
<organism evidence="3 4">
    <name type="scientific">Planosporangium thailandense</name>
    <dbReference type="NCBI Taxonomy" id="765197"/>
    <lineage>
        <taxon>Bacteria</taxon>
        <taxon>Bacillati</taxon>
        <taxon>Actinomycetota</taxon>
        <taxon>Actinomycetes</taxon>
        <taxon>Micromonosporales</taxon>
        <taxon>Micromonosporaceae</taxon>
        <taxon>Planosporangium</taxon>
    </lineage>
</organism>
<reference evidence="3 4" key="1">
    <citation type="submission" date="2020-03" db="EMBL/GenBank/DDBJ databases">
        <title>WGS of the type strain of Planosporangium spp.</title>
        <authorList>
            <person name="Thawai C."/>
        </authorList>
    </citation>
    <scope>NUCLEOTIDE SEQUENCE [LARGE SCALE GENOMIC DNA]</scope>
    <source>
        <strain evidence="3 4">TBRC 5610</strain>
    </source>
</reference>
<evidence type="ECO:0000259" key="2">
    <source>
        <dbReference type="Pfam" id="PF18970"/>
    </source>
</evidence>
<gene>
    <name evidence="3" type="ORF">HC031_11415</name>
</gene>
<dbReference type="EMBL" id="JAATVY010000006">
    <property type="protein sequence ID" value="NJC70314.1"/>
    <property type="molecule type" value="Genomic_DNA"/>
</dbReference>
<dbReference type="RefSeq" id="WP_167925225.1">
    <property type="nucleotide sequence ID" value="NZ_JAATVY010000006.1"/>
</dbReference>
<sequence>MRRLDNYPEPISDPESEGLPEVADDDHISMEENRAESPREADGPDPAPLPGRAPMAIDRYGVTPEEARIGESLDYKLAQEEPLEEGGGVASPTASAQADLVDNLPGDNVDLGNDQVDRPAPEAGLADDAPLEPDDSPVSLYDRPGVIPGDDRPVGRLVQPDEGAHEDREKDAVAWDAGPDGGGPTAEEMAIHEVSEP</sequence>
<feature type="region of interest" description="Disordered" evidence="1">
    <location>
        <begin position="1"/>
        <end position="197"/>
    </location>
</feature>
<protein>
    <recommendedName>
        <fullName evidence="2">DUF5709 domain-containing protein</fullName>
    </recommendedName>
</protein>
<keyword evidence="4" id="KW-1185">Reference proteome</keyword>
<evidence type="ECO:0000313" key="3">
    <source>
        <dbReference type="EMBL" id="NJC70314.1"/>
    </source>
</evidence>
<evidence type="ECO:0000313" key="4">
    <source>
        <dbReference type="Proteomes" id="UP000722989"/>
    </source>
</evidence>
<accession>A0ABX0XYI9</accession>
<dbReference type="Proteomes" id="UP000722989">
    <property type="component" value="Unassembled WGS sequence"/>
</dbReference>
<feature type="compositionally biased region" description="Basic and acidic residues" evidence="1">
    <location>
        <begin position="65"/>
        <end position="79"/>
    </location>
</feature>
<evidence type="ECO:0000256" key="1">
    <source>
        <dbReference type="SAM" id="MobiDB-lite"/>
    </source>
</evidence>
<feature type="compositionally biased region" description="Basic and acidic residues" evidence="1">
    <location>
        <begin position="25"/>
        <end position="42"/>
    </location>
</feature>
<dbReference type="Pfam" id="PF18970">
    <property type="entry name" value="DUF5709"/>
    <property type="match status" value="1"/>
</dbReference>
<feature type="compositionally biased region" description="Basic and acidic residues" evidence="1">
    <location>
        <begin position="162"/>
        <end position="173"/>
    </location>
</feature>
<comment type="caution">
    <text evidence="3">The sequence shown here is derived from an EMBL/GenBank/DDBJ whole genome shotgun (WGS) entry which is preliminary data.</text>
</comment>
<feature type="domain" description="DUF5709" evidence="2">
    <location>
        <begin position="150"/>
        <end position="196"/>
    </location>
</feature>
<feature type="compositionally biased region" description="Acidic residues" evidence="1">
    <location>
        <begin position="12"/>
        <end position="24"/>
    </location>
</feature>